<name>A0A6P1XZD7_9SPIR</name>
<dbReference type="EMBL" id="CP048020">
    <property type="protein sequence ID" value="QHX42837.1"/>
    <property type="molecule type" value="Genomic_DNA"/>
</dbReference>
<sequence>MSTNIATSFNLPLDFKEYLDKKAKNSNKTRTQYVIDAVTAYASEGKTITQEQSQQIEQLQVLTASLAKELQEIKTLIFQILKNQHG</sequence>
<accession>A0A6P1XZD7</accession>
<dbReference type="Proteomes" id="UP000464374">
    <property type="component" value="Chromosome"/>
</dbReference>
<gene>
    <name evidence="1" type="ORF">GWP43_04580</name>
</gene>
<evidence type="ECO:0008006" key="3">
    <source>
        <dbReference type="Google" id="ProtNLM"/>
    </source>
</evidence>
<dbReference type="AlphaFoldDB" id="A0A6P1XZD7"/>
<dbReference type="RefSeq" id="WP_162663043.1">
    <property type="nucleotide sequence ID" value="NZ_CP048020.1"/>
</dbReference>
<dbReference type="KEGG" id="trz:GWP43_04580"/>
<proteinExistence type="predicted"/>
<evidence type="ECO:0000313" key="2">
    <source>
        <dbReference type="Proteomes" id="UP000464374"/>
    </source>
</evidence>
<evidence type="ECO:0000313" key="1">
    <source>
        <dbReference type="EMBL" id="QHX42837.1"/>
    </source>
</evidence>
<protein>
    <recommendedName>
        <fullName evidence="3">Ribbon-helix-helix protein CopG domain-containing protein</fullName>
    </recommendedName>
</protein>
<reference evidence="1 2" key="1">
    <citation type="submission" date="2020-01" db="EMBL/GenBank/DDBJ databases">
        <title>Complete genome sequence of a human oral phylogroup 1 Treponema sp. strain ATCC 700766, originally isolated from periodontitis dental plaque.</title>
        <authorList>
            <person name="Chan Y."/>
            <person name="Huo Y.-B."/>
            <person name="Yu X.-L."/>
            <person name="Zeng H."/>
            <person name="Leung W.-K."/>
            <person name="Watt R.M."/>
        </authorList>
    </citation>
    <scope>NUCLEOTIDE SEQUENCE [LARGE SCALE GENOMIC DNA]</scope>
    <source>
        <strain evidence="1 2">OMZ 804</strain>
    </source>
</reference>
<organism evidence="1 2">
    <name type="scientific">Treponema vincentii</name>
    <dbReference type="NCBI Taxonomy" id="69710"/>
    <lineage>
        <taxon>Bacteria</taxon>
        <taxon>Pseudomonadati</taxon>
        <taxon>Spirochaetota</taxon>
        <taxon>Spirochaetia</taxon>
        <taxon>Spirochaetales</taxon>
        <taxon>Treponemataceae</taxon>
        <taxon>Treponema</taxon>
    </lineage>
</organism>